<evidence type="ECO:0008006" key="4">
    <source>
        <dbReference type="Google" id="ProtNLM"/>
    </source>
</evidence>
<feature type="region of interest" description="Disordered" evidence="1">
    <location>
        <begin position="234"/>
        <end position="286"/>
    </location>
</feature>
<feature type="compositionally biased region" description="Low complexity" evidence="1">
    <location>
        <begin position="254"/>
        <end position="272"/>
    </location>
</feature>
<reference evidence="2" key="2">
    <citation type="submission" date="2020-11" db="EMBL/GenBank/DDBJ databases">
        <authorList>
            <person name="Cecchin M."/>
            <person name="Marcolungo L."/>
            <person name="Rossato M."/>
            <person name="Girolomoni L."/>
            <person name="Cosentino E."/>
            <person name="Cuine S."/>
            <person name="Li-Beisson Y."/>
            <person name="Delledonne M."/>
            <person name="Ballottari M."/>
        </authorList>
    </citation>
    <scope>NUCLEOTIDE SEQUENCE</scope>
    <source>
        <strain evidence="2">211/11P</strain>
        <tissue evidence="2">Whole cell</tissue>
    </source>
</reference>
<dbReference type="Proteomes" id="UP001055712">
    <property type="component" value="Unassembled WGS sequence"/>
</dbReference>
<dbReference type="GO" id="GO:0008270">
    <property type="term" value="F:zinc ion binding"/>
    <property type="evidence" value="ECO:0007669"/>
    <property type="project" value="InterPro"/>
</dbReference>
<comment type="caution">
    <text evidence="2">The sequence shown here is derived from an EMBL/GenBank/DDBJ whole genome shotgun (WGS) entry which is preliminary data.</text>
</comment>
<dbReference type="Gene3D" id="3.30.50.10">
    <property type="entry name" value="Erythroid Transcription Factor GATA-1, subunit A"/>
    <property type="match status" value="1"/>
</dbReference>
<name>A0A9D4TN45_CHLVU</name>
<reference evidence="2" key="1">
    <citation type="journal article" date="2019" name="Plant J.">
        <title>Chlorella vulgaris genome assembly and annotation reveals the molecular basis for metabolic acclimation to high light conditions.</title>
        <authorList>
            <person name="Cecchin M."/>
            <person name="Marcolungo L."/>
            <person name="Rossato M."/>
            <person name="Girolomoni L."/>
            <person name="Cosentino E."/>
            <person name="Cuine S."/>
            <person name="Li-Beisson Y."/>
            <person name="Delledonne M."/>
            <person name="Ballottari M."/>
        </authorList>
    </citation>
    <scope>NUCLEOTIDE SEQUENCE</scope>
    <source>
        <strain evidence="2">211/11P</strain>
    </source>
</reference>
<dbReference type="EMBL" id="SIDB01000007">
    <property type="protein sequence ID" value="KAI3430313.1"/>
    <property type="molecule type" value="Genomic_DNA"/>
</dbReference>
<evidence type="ECO:0000313" key="3">
    <source>
        <dbReference type="Proteomes" id="UP001055712"/>
    </source>
</evidence>
<evidence type="ECO:0000313" key="2">
    <source>
        <dbReference type="EMBL" id="KAI3430313.1"/>
    </source>
</evidence>
<organism evidence="2 3">
    <name type="scientific">Chlorella vulgaris</name>
    <name type="common">Green alga</name>
    <dbReference type="NCBI Taxonomy" id="3077"/>
    <lineage>
        <taxon>Eukaryota</taxon>
        <taxon>Viridiplantae</taxon>
        <taxon>Chlorophyta</taxon>
        <taxon>core chlorophytes</taxon>
        <taxon>Trebouxiophyceae</taxon>
        <taxon>Chlorellales</taxon>
        <taxon>Chlorellaceae</taxon>
        <taxon>Chlorella clade</taxon>
        <taxon>Chlorella</taxon>
    </lineage>
</organism>
<dbReference type="AlphaFoldDB" id="A0A9D4TN45"/>
<dbReference type="InterPro" id="IPR013088">
    <property type="entry name" value="Znf_NHR/GATA"/>
</dbReference>
<evidence type="ECO:0000256" key="1">
    <source>
        <dbReference type="SAM" id="MobiDB-lite"/>
    </source>
</evidence>
<sequence>MRIKSRFRVAGMERADVQQEAALETAAPPTVERQREQHRSQAPSYISPRDPRLQLNSLAEKQPPTLPAQPLLPGSVAAAVDTGSPVSVDSEQEQPEGSEGQVPLAQAAGSKRQQAVEEQSERLCSHCGSPDPAGQWYRHPTTRAFLCGTCWKYARSHNRSLPSAAVLQRRMQQRQAVAASKQRRAVPPNQRQCLQCGASTPGAGCDWRRHPATKAEWLCAPCYQREHMQLKRKRAHEAATAASSSDGDEGSWGEGEQAQPPSQSPPRQQAAPVQPPVPGPPVEQQAPSIVSADGFAEAGQHQHLQALRQQQLQQLALNPDATRETVPEHSALLPANTPPPQASTGLLVLEAAQQAAAAAAGLTESLAGTFAALLPMPAEQDEYLRLMLQRRQYSGAAKRIRAMLHMAGIPPPGMFQAPP</sequence>
<feature type="region of interest" description="Disordered" evidence="1">
    <location>
        <begin position="1"/>
        <end position="117"/>
    </location>
</feature>
<dbReference type="OrthoDB" id="521076at2759"/>
<accession>A0A9D4TN45</accession>
<dbReference type="GO" id="GO:0006355">
    <property type="term" value="P:regulation of DNA-templated transcription"/>
    <property type="evidence" value="ECO:0007669"/>
    <property type="project" value="InterPro"/>
</dbReference>
<feature type="region of interest" description="Disordered" evidence="1">
    <location>
        <begin position="320"/>
        <end position="339"/>
    </location>
</feature>
<proteinExistence type="predicted"/>
<keyword evidence="3" id="KW-1185">Reference proteome</keyword>
<gene>
    <name evidence="2" type="ORF">D9Q98_004909</name>
</gene>
<protein>
    <recommendedName>
        <fullName evidence="4">GATA-type domain-containing protein</fullName>
    </recommendedName>
</protein>